<evidence type="ECO:0000313" key="2">
    <source>
        <dbReference type="EMBL" id="RDS76410.1"/>
    </source>
</evidence>
<accession>A0A395LP08</accession>
<dbReference type="EMBL" id="QRBB01000001">
    <property type="protein sequence ID" value="RDS76410.1"/>
    <property type="molecule type" value="Genomic_DNA"/>
</dbReference>
<keyword evidence="1" id="KW-0472">Membrane</keyword>
<keyword evidence="3" id="KW-1185">Reference proteome</keyword>
<dbReference type="RefSeq" id="WP_115490642.1">
    <property type="nucleotide sequence ID" value="NZ_JACHWW010000001.1"/>
</dbReference>
<gene>
    <name evidence="2" type="ORF">DL238_01490</name>
</gene>
<sequence length="84" mass="9332">MLQFATYLLDALIVVAAVMSAWFWLRASGKRVRRVSKHETFDHADINRLVVALNRAQILNARAAKATAAAALLGGLRVLLDFWP</sequence>
<organism evidence="2 3">
    <name type="scientific">Alteriqipengyuania lutimaris</name>
    <dbReference type="NCBI Taxonomy" id="1538146"/>
    <lineage>
        <taxon>Bacteria</taxon>
        <taxon>Pseudomonadati</taxon>
        <taxon>Pseudomonadota</taxon>
        <taxon>Alphaproteobacteria</taxon>
        <taxon>Sphingomonadales</taxon>
        <taxon>Erythrobacteraceae</taxon>
        <taxon>Alteriqipengyuania</taxon>
    </lineage>
</organism>
<name>A0A395LP08_9SPHN</name>
<dbReference type="Proteomes" id="UP000254101">
    <property type="component" value="Unassembled WGS sequence"/>
</dbReference>
<comment type="caution">
    <text evidence="2">The sequence shown here is derived from an EMBL/GenBank/DDBJ whole genome shotgun (WGS) entry which is preliminary data.</text>
</comment>
<protein>
    <submittedName>
        <fullName evidence="2">Uncharacterized protein</fullName>
    </submittedName>
</protein>
<reference evidence="2 3" key="1">
    <citation type="submission" date="2018-07" db="EMBL/GenBank/DDBJ databases">
        <title>Erythrobacter nanhaiensis sp. nov., a novel member of the genus Erythrobacter isolated from the South China Sea.</title>
        <authorList>
            <person name="Chen X."/>
            <person name="Liu J."/>
        </authorList>
    </citation>
    <scope>NUCLEOTIDE SEQUENCE [LARGE SCALE GENOMIC DNA]</scope>
    <source>
        <strain evidence="2 3">S-5</strain>
    </source>
</reference>
<keyword evidence="1" id="KW-0812">Transmembrane</keyword>
<evidence type="ECO:0000313" key="3">
    <source>
        <dbReference type="Proteomes" id="UP000254101"/>
    </source>
</evidence>
<keyword evidence="1" id="KW-1133">Transmembrane helix</keyword>
<proteinExistence type="predicted"/>
<dbReference type="OrthoDB" id="7433521at2"/>
<dbReference type="AlphaFoldDB" id="A0A395LP08"/>
<evidence type="ECO:0000256" key="1">
    <source>
        <dbReference type="SAM" id="Phobius"/>
    </source>
</evidence>
<feature type="transmembrane region" description="Helical" evidence="1">
    <location>
        <begin position="6"/>
        <end position="25"/>
    </location>
</feature>